<gene>
    <name evidence="1" type="ORF">NAEGRDRAFT_76082</name>
</gene>
<dbReference type="InterPro" id="IPR050266">
    <property type="entry name" value="AB_hydrolase_sf"/>
</dbReference>
<sequence length="377" mass="43867">MESLFIHGYEEEAKNTTEWQQLNKQLITPYNAEVVEEENYVKPFSNSRFLWVDSDLDYVNGMVSTSSLKKIILHYRIWKSDRNTETNPRVVLLVHGVGSSTAGWRHCIDSLLEKYEMVVAMDLPGFGFSSRTIGLSHSRWNRAFWCIQLMNQISKSILVAETQILWTIFSHSMSCLFCPCLIWMVNQKEWTNFENYLTDSNSKRFFQIDHLIMASGTYFQSNLSEMLSYSVVQSITRMTLRMIMGKTAMSFILKSSFNRNPTNEELLSYTIPIGIQNSIDCFVDILISFKADDEQFSMEKHLEILNQLTKWCRVTQIVAKLDNVHSMEEALKFKTILESQESSKNGKFVYKLFENASHCLMETEIDDFNNFISNELQ</sequence>
<dbReference type="GO" id="GO:0046464">
    <property type="term" value="P:acylglycerol catabolic process"/>
    <property type="evidence" value="ECO:0007669"/>
    <property type="project" value="TreeGrafter"/>
</dbReference>
<keyword evidence="2" id="KW-1185">Reference proteome</keyword>
<dbReference type="InterPro" id="IPR029058">
    <property type="entry name" value="AB_hydrolase_fold"/>
</dbReference>
<dbReference type="Gene3D" id="3.40.50.1820">
    <property type="entry name" value="alpha/beta hydrolase"/>
    <property type="match status" value="1"/>
</dbReference>
<dbReference type="KEGG" id="ngr:NAEGRDRAFT_76082"/>
<dbReference type="PANTHER" id="PTHR43798">
    <property type="entry name" value="MONOACYLGLYCEROL LIPASE"/>
    <property type="match status" value="1"/>
</dbReference>
<name>D2W3V8_NAEGR</name>
<protein>
    <submittedName>
        <fullName evidence="1">Predicted protein</fullName>
    </submittedName>
</protein>
<dbReference type="Proteomes" id="UP000006671">
    <property type="component" value="Unassembled WGS sequence"/>
</dbReference>
<proteinExistence type="predicted"/>
<dbReference type="GO" id="GO:0016020">
    <property type="term" value="C:membrane"/>
    <property type="evidence" value="ECO:0007669"/>
    <property type="project" value="TreeGrafter"/>
</dbReference>
<dbReference type="SUPFAM" id="SSF53474">
    <property type="entry name" value="alpha/beta-Hydrolases"/>
    <property type="match status" value="1"/>
</dbReference>
<dbReference type="VEuPathDB" id="AmoebaDB:NAEGRDRAFT_76082"/>
<organism evidence="2">
    <name type="scientific">Naegleria gruberi</name>
    <name type="common">Amoeba</name>
    <dbReference type="NCBI Taxonomy" id="5762"/>
    <lineage>
        <taxon>Eukaryota</taxon>
        <taxon>Discoba</taxon>
        <taxon>Heterolobosea</taxon>
        <taxon>Tetramitia</taxon>
        <taxon>Eutetramitia</taxon>
        <taxon>Vahlkampfiidae</taxon>
        <taxon>Naegleria</taxon>
    </lineage>
</organism>
<evidence type="ECO:0000313" key="1">
    <source>
        <dbReference type="EMBL" id="EFC36263.1"/>
    </source>
</evidence>
<dbReference type="PANTHER" id="PTHR43798:SF33">
    <property type="entry name" value="HYDROLASE, PUTATIVE (AFU_ORTHOLOGUE AFUA_2G14860)-RELATED"/>
    <property type="match status" value="1"/>
</dbReference>
<evidence type="ECO:0000313" key="2">
    <source>
        <dbReference type="Proteomes" id="UP000006671"/>
    </source>
</evidence>
<dbReference type="ESTHER" id="naegr-d2w3v8">
    <property type="family name" value="6_AlphaBeta_hydrolase"/>
</dbReference>
<dbReference type="AlphaFoldDB" id="D2W3V8"/>
<dbReference type="OrthoDB" id="6431331at2759"/>
<reference evidence="1 2" key="1">
    <citation type="journal article" date="2010" name="Cell">
        <title>The genome of Naegleria gruberi illuminates early eukaryotic versatility.</title>
        <authorList>
            <person name="Fritz-Laylin L.K."/>
            <person name="Prochnik S.E."/>
            <person name="Ginger M.L."/>
            <person name="Dacks J.B."/>
            <person name="Carpenter M.L."/>
            <person name="Field M.C."/>
            <person name="Kuo A."/>
            <person name="Paredez A."/>
            <person name="Chapman J."/>
            <person name="Pham J."/>
            <person name="Shu S."/>
            <person name="Neupane R."/>
            <person name="Cipriano M."/>
            <person name="Mancuso J."/>
            <person name="Tu H."/>
            <person name="Salamov A."/>
            <person name="Lindquist E."/>
            <person name="Shapiro H."/>
            <person name="Lucas S."/>
            <person name="Grigoriev I.V."/>
            <person name="Cande W.Z."/>
            <person name="Fulton C."/>
            <person name="Rokhsar D.S."/>
            <person name="Dawson S.C."/>
        </authorList>
    </citation>
    <scope>NUCLEOTIDE SEQUENCE [LARGE SCALE GENOMIC DNA]</scope>
    <source>
        <strain evidence="1 2">NEG-M</strain>
    </source>
</reference>
<accession>D2W3V8</accession>
<dbReference type="GO" id="GO:0047372">
    <property type="term" value="F:monoacylglycerol lipase activity"/>
    <property type="evidence" value="ECO:0007669"/>
    <property type="project" value="TreeGrafter"/>
</dbReference>
<dbReference type="RefSeq" id="XP_002669007.1">
    <property type="nucleotide sequence ID" value="XM_002668961.1"/>
</dbReference>
<dbReference type="EMBL" id="GG738934">
    <property type="protein sequence ID" value="EFC36263.1"/>
    <property type="molecule type" value="Genomic_DNA"/>
</dbReference>
<dbReference type="InParanoid" id="D2W3V8"/>
<dbReference type="GeneID" id="8862029"/>